<dbReference type="SMART" id="SM01182">
    <property type="entry name" value="EF-1_beta_acid"/>
    <property type="match status" value="1"/>
</dbReference>
<reference evidence="8 9" key="2">
    <citation type="submission" date="2018-10" db="EMBL/GenBank/DDBJ databases">
        <authorList>
            <consortium name="Pathogen Informatics"/>
        </authorList>
    </citation>
    <scope>NUCLEOTIDE SEQUENCE [LARGE SCALE GENOMIC DNA]</scope>
</reference>
<dbReference type="CDD" id="cd00292">
    <property type="entry name" value="EF1B"/>
    <property type="match status" value="1"/>
</dbReference>
<feature type="compositionally biased region" description="Acidic residues" evidence="5">
    <location>
        <begin position="83"/>
        <end position="98"/>
    </location>
</feature>
<dbReference type="InterPro" id="IPR036219">
    <property type="entry name" value="eEF-1beta-like_sf"/>
</dbReference>
<accession>A0A0N4UVF8</accession>
<dbReference type="GO" id="GO:0005085">
    <property type="term" value="F:guanyl-nucleotide exchange factor activity"/>
    <property type="evidence" value="ECO:0007669"/>
    <property type="project" value="TreeGrafter"/>
</dbReference>
<dbReference type="InterPro" id="IPR014717">
    <property type="entry name" value="Transl_elong_EF1B/ribsomal_bS6"/>
</dbReference>
<proteinExistence type="inferred from homology"/>
<keyword evidence="9" id="KW-1185">Reference proteome</keyword>
<feature type="domain" description="Elongation factor 1 beta central acidic region eukaryote" evidence="7">
    <location>
        <begin position="90"/>
        <end position="116"/>
    </location>
</feature>
<dbReference type="WBParaSite" id="EVEC_0000142401-mRNA-1">
    <property type="protein sequence ID" value="EVEC_0000142401-mRNA-1"/>
    <property type="gene ID" value="EVEC_0000142401"/>
</dbReference>
<dbReference type="Proteomes" id="UP000274131">
    <property type="component" value="Unassembled WGS sequence"/>
</dbReference>
<feature type="domain" description="Translation elongation factor EF1B beta/delta subunit guanine nucleotide exchange" evidence="6">
    <location>
        <begin position="126"/>
        <end position="212"/>
    </location>
</feature>
<evidence type="ECO:0000256" key="4">
    <source>
        <dbReference type="RuleBase" id="RU003791"/>
    </source>
</evidence>
<dbReference type="SUPFAM" id="SSF54984">
    <property type="entry name" value="eEF-1beta-like"/>
    <property type="match status" value="1"/>
</dbReference>
<keyword evidence="3 4" id="KW-0648">Protein biosynthesis</keyword>
<dbReference type="PANTHER" id="PTHR11595:SF21">
    <property type="entry name" value="ELONGATION FACTOR 1-BETA"/>
    <property type="match status" value="1"/>
</dbReference>
<evidence type="ECO:0000313" key="8">
    <source>
        <dbReference type="EMBL" id="VDD85989.1"/>
    </source>
</evidence>
<comment type="similarity">
    <text evidence="1 4">Belongs to the EF-1-beta/EF-1-delta family.</text>
</comment>
<dbReference type="InterPro" id="IPR018940">
    <property type="entry name" value="EF-1_beta_acid_region_euk"/>
</dbReference>
<dbReference type="PANTHER" id="PTHR11595">
    <property type="entry name" value="EF-HAND AND COILED-COIL DOMAIN-CONTAINING FAMILY MEMBER"/>
    <property type="match status" value="1"/>
</dbReference>
<dbReference type="Gene3D" id="3.30.70.60">
    <property type="match status" value="1"/>
</dbReference>
<keyword evidence="2 4" id="KW-0251">Elongation factor</keyword>
<evidence type="ECO:0000259" key="7">
    <source>
        <dbReference type="SMART" id="SM01182"/>
    </source>
</evidence>
<dbReference type="STRING" id="51028.A0A0N4UVF8"/>
<dbReference type="InterPro" id="IPR001326">
    <property type="entry name" value="Transl_elong_EF1B_B/D_CS"/>
</dbReference>
<dbReference type="OrthoDB" id="331763at2759"/>
<evidence type="ECO:0000313" key="9">
    <source>
        <dbReference type="Proteomes" id="UP000274131"/>
    </source>
</evidence>
<name>A0A0N4UVF8_ENTVE</name>
<dbReference type="InterPro" id="IPR036282">
    <property type="entry name" value="Glutathione-S-Trfase_C_sf"/>
</dbReference>
<dbReference type="Pfam" id="PF10587">
    <property type="entry name" value="EF-1_beta_acid"/>
    <property type="match status" value="1"/>
</dbReference>
<organism evidence="10">
    <name type="scientific">Enterobius vermicularis</name>
    <name type="common">Human pinworm</name>
    <dbReference type="NCBI Taxonomy" id="51028"/>
    <lineage>
        <taxon>Eukaryota</taxon>
        <taxon>Metazoa</taxon>
        <taxon>Ecdysozoa</taxon>
        <taxon>Nematoda</taxon>
        <taxon>Chromadorea</taxon>
        <taxon>Rhabditida</taxon>
        <taxon>Spirurina</taxon>
        <taxon>Oxyuridomorpha</taxon>
        <taxon>Oxyuroidea</taxon>
        <taxon>Oxyuridae</taxon>
        <taxon>Enterobius</taxon>
    </lineage>
</organism>
<evidence type="ECO:0000256" key="3">
    <source>
        <dbReference type="ARBA" id="ARBA00022917"/>
    </source>
</evidence>
<evidence type="ECO:0000259" key="6">
    <source>
        <dbReference type="SMART" id="SM00888"/>
    </source>
</evidence>
<dbReference type="GO" id="GO:0005853">
    <property type="term" value="C:eukaryotic translation elongation factor 1 complex"/>
    <property type="evidence" value="ECO:0007669"/>
    <property type="project" value="InterPro"/>
</dbReference>
<evidence type="ECO:0000256" key="5">
    <source>
        <dbReference type="SAM" id="MobiDB-lite"/>
    </source>
</evidence>
<dbReference type="Pfam" id="PF00736">
    <property type="entry name" value="EF1_GNE"/>
    <property type="match status" value="1"/>
</dbReference>
<dbReference type="InterPro" id="IPR014038">
    <property type="entry name" value="EF1B_bsu/dsu_GNE"/>
</dbReference>
<dbReference type="GO" id="GO:0005829">
    <property type="term" value="C:cytosol"/>
    <property type="evidence" value="ECO:0007669"/>
    <property type="project" value="TreeGrafter"/>
</dbReference>
<evidence type="ECO:0000256" key="2">
    <source>
        <dbReference type="ARBA" id="ARBA00022768"/>
    </source>
</evidence>
<dbReference type="GO" id="GO:0003746">
    <property type="term" value="F:translation elongation factor activity"/>
    <property type="evidence" value="ECO:0007669"/>
    <property type="project" value="UniProtKB-KW"/>
</dbReference>
<dbReference type="FunFam" id="3.30.70.60:FF:000001">
    <property type="entry name" value="Elongation factor 1-beta 1 like"/>
    <property type="match status" value="1"/>
</dbReference>
<evidence type="ECO:0000313" key="10">
    <source>
        <dbReference type="WBParaSite" id="EVEC_0000142401-mRNA-1"/>
    </source>
</evidence>
<protein>
    <submittedName>
        <fullName evidence="10">Elongation factor 1-beta</fullName>
    </submittedName>
</protein>
<dbReference type="InterPro" id="IPR049720">
    <property type="entry name" value="EF1B_bsu/dsu"/>
</dbReference>
<dbReference type="SUPFAM" id="SSF47616">
    <property type="entry name" value="GST C-terminal domain-like"/>
    <property type="match status" value="1"/>
</dbReference>
<dbReference type="SMART" id="SM00888">
    <property type="entry name" value="EF1_GNE"/>
    <property type="match status" value="1"/>
</dbReference>
<reference evidence="10" key="1">
    <citation type="submission" date="2017-02" db="UniProtKB">
        <authorList>
            <consortium name="WormBaseParasite"/>
        </authorList>
    </citation>
    <scope>IDENTIFICATION</scope>
</reference>
<dbReference type="PROSITE" id="PS00825">
    <property type="entry name" value="EF1BD_2"/>
    <property type="match status" value="1"/>
</dbReference>
<sequence length="212" mass="23684">MFDVKVDSGLLAFNTHLADNAFATGFSLAGEDACLFSGIGGKVDEKKYPNVARWYRNIASYTDEERKQWPVACPSGTHAKEPENDEDIDLFGSDDEEDEEKAKIVQERLKEYAERKAKKGPKEAAKSNVIFDVKPWDDTIDLGEMEKHVRAIQCDGLVWGGAKTLPVAYGVNKLQICCVIEDEKVSTDWLEEQMTDISDLVQSVDVVAFNKV</sequence>
<dbReference type="EMBL" id="UXUI01007172">
    <property type="protein sequence ID" value="VDD85989.1"/>
    <property type="molecule type" value="Genomic_DNA"/>
</dbReference>
<gene>
    <name evidence="8" type="ORF">EVEC_LOCUS1132</name>
</gene>
<feature type="region of interest" description="Disordered" evidence="5">
    <location>
        <begin position="74"/>
        <end position="98"/>
    </location>
</feature>
<dbReference type="AlphaFoldDB" id="A0A0N4UVF8"/>
<evidence type="ECO:0000256" key="1">
    <source>
        <dbReference type="ARBA" id="ARBA00007411"/>
    </source>
</evidence>